<reference evidence="1" key="1">
    <citation type="submission" date="2021-01" db="EMBL/GenBank/DDBJ databases">
        <authorList>
            <person name="Corre E."/>
            <person name="Pelletier E."/>
            <person name="Niang G."/>
            <person name="Scheremetjew M."/>
            <person name="Finn R."/>
            <person name="Kale V."/>
            <person name="Holt S."/>
            <person name="Cochrane G."/>
            <person name="Meng A."/>
            <person name="Brown T."/>
            <person name="Cohen L."/>
        </authorList>
    </citation>
    <scope>NUCLEOTIDE SEQUENCE</scope>
    <source>
        <strain evidence="1">Isolate 1302-5</strain>
    </source>
</reference>
<dbReference type="EMBL" id="HBKQ01015622">
    <property type="protein sequence ID" value="CAE2227233.1"/>
    <property type="molecule type" value="Transcribed_RNA"/>
</dbReference>
<organism evidence="1">
    <name type="scientific">Odontella aurita</name>
    <dbReference type="NCBI Taxonomy" id="265563"/>
    <lineage>
        <taxon>Eukaryota</taxon>
        <taxon>Sar</taxon>
        <taxon>Stramenopiles</taxon>
        <taxon>Ochrophyta</taxon>
        <taxon>Bacillariophyta</taxon>
        <taxon>Mediophyceae</taxon>
        <taxon>Biddulphiophycidae</taxon>
        <taxon>Eupodiscales</taxon>
        <taxon>Odontellaceae</taxon>
        <taxon>Odontella</taxon>
    </lineage>
</organism>
<protein>
    <submittedName>
        <fullName evidence="1">Uncharacterized protein</fullName>
    </submittedName>
</protein>
<sequence>MSIKRVEIESTINTVFKLCRAATPVGALRACVYTPVHFEGNRKVELQNSPKDGDTWPRQRALKRLSTSLVWVLPAGNSVVPTEQISCHVSRIHPSSYAFVWTSTQFEPVRGGE</sequence>
<proteinExistence type="predicted"/>
<name>A0A7S4MK60_9STRA</name>
<dbReference type="AlphaFoldDB" id="A0A7S4MK60"/>
<gene>
    <name evidence="1" type="ORF">OAUR00152_LOCUS10627</name>
</gene>
<evidence type="ECO:0000313" key="1">
    <source>
        <dbReference type="EMBL" id="CAE2227233.1"/>
    </source>
</evidence>
<accession>A0A7S4MK60</accession>